<gene>
    <name evidence="1" type="ORF">L2E82_15625</name>
</gene>
<keyword evidence="2" id="KW-1185">Reference proteome</keyword>
<comment type="caution">
    <text evidence="1">The sequence shown here is derived from an EMBL/GenBank/DDBJ whole genome shotgun (WGS) entry which is preliminary data.</text>
</comment>
<proteinExistence type="predicted"/>
<dbReference type="Proteomes" id="UP001055811">
    <property type="component" value="Linkage Group LG03"/>
</dbReference>
<accession>A0ACB9F3A3</accession>
<evidence type="ECO:0000313" key="2">
    <source>
        <dbReference type="Proteomes" id="UP001055811"/>
    </source>
</evidence>
<organism evidence="1 2">
    <name type="scientific">Cichorium intybus</name>
    <name type="common">Chicory</name>
    <dbReference type="NCBI Taxonomy" id="13427"/>
    <lineage>
        <taxon>Eukaryota</taxon>
        <taxon>Viridiplantae</taxon>
        <taxon>Streptophyta</taxon>
        <taxon>Embryophyta</taxon>
        <taxon>Tracheophyta</taxon>
        <taxon>Spermatophyta</taxon>
        <taxon>Magnoliopsida</taxon>
        <taxon>eudicotyledons</taxon>
        <taxon>Gunneridae</taxon>
        <taxon>Pentapetalae</taxon>
        <taxon>asterids</taxon>
        <taxon>campanulids</taxon>
        <taxon>Asterales</taxon>
        <taxon>Asteraceae</taxon>
        <taxon>Cichorioideae</taxon>
        <taxon>Cichorieae</taxon>
        <taxon>Cichoriinae</taxon>
        <taxon>Cichorium</taxon>
    </lineage>
</organism>
<name>A0ACB9F3A3_CICIN</name>
<sequence>MPLASKLTLSTNREHAPGGFRISIVMVTGSPGLYTFLSASNFNEGCTCKGTGASSFVDSLLLLDKVAQFIQMLVLQILPTDYLFVGTRMLHQFSSLQPLPWLPHKRRRHESET</sequence>
<reference evidence="2" key="1">
    <citation type="journal article" date="2022" name="Mol. Ecol. Resour.">
        <title>The genomes of chicory, endive, great burdock and yacon provide insights into Asteraceae palaeo-polyploidization history and plant inulin production.</title>
        <authorList>
            <person name="Fan W."/>
            <person name="Wang S."/>
            <person name="Wang H."/>
            <person name="Wang A."/>
            <person name="Jiang F."/>
            <person name="Liu H."/>
            <person name="Zhao H."/>
            <person name="Xu D."/>
            <person name="Zhang Y."/>
        </authorList>
    </citation>
    <scope>NUCLEOTIDE SEQUENCE [LARGE SCALE GENOMIC DNA]</scope>
    <source>
        <strain evidence="2">cv. Punajuju</strain>
    </source>
</reference>
<protein>
    <submittedName>
        <fullName evidence="1">Uncharacterized protein</fullName>
    </submittedName>
</protein>
<evidence type="ECO:0000313" key="1">
    <source>
        <dbReference type="EMBL" id="KAI3765587.1"/>
    </source>
</evidence>
<dbReference type="EMBL" id="CM042011">
    <property type="protein sequence ID" value="KAI3765587.1"/>
    <property type="molecule type" value="Genomic_DNA"/>
</dbReference>
<reference evidence="1 2" key="2">
    <citation type="journal article" date="2022" name="Mol. Ecol. Resour.">
        <title>The genomes of chicory, endive, great burdock and yacon provide insights into Asteraceae paleo-polyploidization history and plant inulin production.</title>
        <authorList>
            <person name="Fan W."/>
            <person name="Wang S."/>
            <person name="Wang H."/>
            <person name="Wang A."/>
            <person name="Jiang F."/>
            <person name="Liu H."/>
            <person name="Zhao H."/>
            <person name="Xu D."/>
            <person name="Zhang Y."/>
        </authorList>
    </citation>
    <scope>NUCLEOTIDE SEQUENCE [LARGE SCALE GENOMIC DNA]</scope>
    <source>
        <strain evidence="2">cv. Punajuju</strain>
        <tissue evidence="1">Leaves</tissue>
    </source>
</reference>